<comment type="caution">
    <text evidence="16">The sequence shown here is derived from an EMBL/GenBank/DDBJ whole genome shotgun (WGS) entry which is preliminary data.</text>
</comment>
<keyword evidence="12 14" id="KW-0472">Membrane</keyword>
<evidence type="ECO:0000256" key="5">
    <source>
        <dbReference type="ARBA" id="ARBA00022692"/>
    </source>
</evidence>
<feature type="region of interest" description="Disordered" evidence="13">
    <location>
        <begin position="208"/>
        <end position="231"/>
    </location>
</feature>
<evidence type="ECO:0000256" key="9">
    <source>
        <dbReference type="ARBA" id="ARBA00022919"/>
    </source>
</evidence>
<evidence type="ECO:0000256" key="8">
    <source>
        <dbReference type="ARBA" id="ARBA00022842"/>
    </source>
</evidence>
<evidence type="ECO:0000256" key="6">
    <source>
        <dbReference type="ARBA" id="ARBA00022723"/>
    </source>
</evidence>
<evidence type="ECO:0000256" key="10">
    <source>
        <dbReference type="ARBA" id="ARBA00022989"/>
    </source>
</evidence>
<dbReference type="InterPro" id="IPR005135">
    <property type="entry name" value="Endo/exonuclease/phosphatase"/>
</dbReference>
<keyword evidence="17" id="KW-1185">Reference proteome</keyword>
<keyword evidence="10 14" id="KW-1133">Transmembrane helix</keyword>
<evidence type="ECO:0000256" key="2">
    <source>
        <dbReference type="ARBA" id="ARBA00004760"/>
    </source>
</evidence>
<keyword evidence="5 14" id="KW-0812">Transmembrane</keyword>
<dbReference type="PANTHER" id="PTHR16320:SF24">
    <property type="entry name" value="PHOSPHODIESTERASE, PUTATIVE-RELATED"/>
    <property type="match status" value="1"/>
</dbReference>
<gene>
    <name evidence="16" type="ORF">HGRIS_008332</name>
</gene>
<evidence type="ECO:0000256" key="4">
    <source>
        <dbReference type="ARBA" id="ARBA00006335"/>
    </source>
</evidence>
<dbReference type="Gene3D" id="3.60.10.10">
    <property type="entry name" value="Endonuclease/exonuclease/phosphatase"/>
    <property type="match status" value="1"/>
</dbReference>
<comment type="similarity">
    <text evidence="4">Belongs to the neutral sphingomyelinase family.</text>
</comment>
<feature type="domain" description="Endonuclease/exonuclease/phosphatase" evidence="15">
    <location>
        <begin position="11"/>
        <end position="319"/>
    </location>
</feature>
<comment type="pathway">
    <text evidence="2">Lipid metabolism; sphingolipid metabolism.</text>
</comment>
<sequence length="453" mass="49676">MADDTQLKVFSLNCWGLKYVAKNRLERIAAIAAYLSQSSYDIIALQEIWVFADYEQVRDSVASKLPHAKFFYSGALGSGLAILSRFPIVSASVFPYSLNGAPMDVAAGDWFVGKAAASVVIQHPLLNQVQIFNTHLFAKGGDAEAHRFVNAWEIAKLIQQAAELGRYVIAPGDYNSIPTTLPMTIIKDYASVSDAWSVTHPNNLSITPPAQHLAHPHPNAPASPNTDANPAPPSPALLAILKYGITADSPLNTYSSGKPLDSHAIQFAGKRLDYILYRQPTPHSRAHIPDGARYKIECTHCRVALTETVPEYDFSYSDHFGLEATFNIVPNDPEGFPEGASTLSRGSVANTIQALTACWRLSAARSRKELTIFGLCILLLVAIAIGTAWLPHPWINSILIVFTVFIAWLGTTMLYEGFLYGNWERNALQNIIEELELHQKGLESVRSSRVSAT</sequence>
<dbReference type="PANTHER" id="PTHR16320">
    <property type="entry name" value="SPHINGOMYELINASE FAMILY MEMBER"/>
    <property type="match status" value="1"/>
</dbReference>
<comment type="pathway">
    <text evidence="3">Sphingolipid metabolism.</text>
</comment>
<evidence type="ECO:0000256" key="12">
    <source>
        <dbReference type="ARBA" id="ARBA00023136"/>
    </source>
</evidence>
<comment type="subcellular location">
    <subcellularLocation>
        <location evidence="1">Membrane</location>
        <topology evidence="1">Multi-pass membrane protein</topology>
    </subcellularLocation>
</comment>
<feature type="transmembrane region" description="Helical" evidence="14">
    <location>
        <begin position="395"/>
        <end position="415"/>
    </location>
</feature>
<evidence type="ECO:0000256" key="13">
    <source>
        <dbReference type="SAM" id="MobiDB-lite"/>
    </source>
</evidence>
<keyword evidence="9" id="KW-0746">Sphingolipid metabolism</keyword>
<evidence type="ECO:0000256" key="14">
    <source>
        <dbReference type="SAM" id="Phobius"/>
    </source>
</evidence>
<dbReference type="Proteomes" id="UP001556367">
    <property type="component" value="Unassembled WGS sequence"/>
</dbReference>
<evidence type="ECO:0000256" key="11">
    <source>
        <dbReference type="ARBA" id="ARBA00023098"/>
    </source>
</evidence>
<feature type="compositionally biased region" description="Low complexity" evidence="13">
    <location>
        <begin position="208"/>
        <end position="224"/>
    </location>
</feature>
<proteinExistence type="inferred from homology"/>
<keyword evidence="7" id="KW-0378">Hydrolase</keyword>
<evidence type="ECO:0000256" key="3">
    <source>
        <dbReference type="ARBA" id="ARBA00004991"/>
    </source>
</evidence>
<dbReference type="InterPro" id="IPR038772">
    <property type="entry name" value="Sph/SMPD2-like"/>
</dbReference>
<keyword evidence="11" id="KW-0443">Lipid metabolism</keyword>
<evidence type="ECO:0000256" key="7">
    <source>
        <dbReference type="ARBA" id="ARBA00022801"/>
    </source>
</evidence>
<dbReference type="SUPFAM" id="SSF56219">
    <property type="entry name" value="DNase I-like"/>
    <property type="match status" value="1"/>
</dbReference>
<evidence type="ECO:0000313" key="17">
    <source>
        <dbReference type="Proteomes" id="UP001556367"/>
    </source>
</evidence>
<feature type="transmembrane region" description="Helical" evidence="14">
    <location>
        <begin position="370"/>
        <end position="389"/>
    </location>
</feature>
<organism evidence="16 17">
    <name type="scientific">Hohenbuehelia grisea</name>
    <dbReference type="NCBI Taxonomy" id="104357"/>
    <lineage>
        <taxon>Eukaryota</taxon>
        <taxon>Fungi</taxon>
        <taxon>Dikarya</taxon>
        <taxon>Basidiomycota</taxon>
        <taxon>Agaricomycotina</taxon>
        <taxon>Agaricomycetes</taxon>
        <taxon>Agaricomycetidae</taxon>
        <taxon>Agaricales</taxon>
        <taxon>Pleurotineae</taxon>
        <taxon>Pleurotaceae</taxon>
        <taxon>Hohenbuehelia</taxon>
    </lineage>
</organism>
<dbReference type="EMBL" id="JASNQZ010000011">
    <property type="protein sequence ID" value="KAL0951652.1"/>
    <property type="molecule type" value="Genomic_DNA"/>
</dbReference>
<keyword evidence="6" id="KW-0479">Metal-binding</keyword>
<dbReference type="InterPro" id="IPR036691">
    <property type="entry name" value="Endo/exonu/phosph_ase_sf"/>
</dbReference>
<evidence type="ECO:0000259" key="15">
    <source>
        <dbReference type="Pfam" id="PF03372"/>
    </source>
</evidence>
<accession>A0ABR3J7T4</accession>
<dbReference type="Pfam" id="PF03372">
    <property type="entry name" value="Exo_endo_phos"/>
    <property type="match status" value="1"/>
</dbReference>
<reference evidence="17" key="1">
    <citation type="submission" date="2024-06" db="EMBL/GenBank/DDBJ databases">
        <title>Multi-omics analyses provide insights into the biosynthesis of the anticancer antibiotic pleurotin in Hohenbuehelia grisea.</title>
        <authorList>
            <person name="Weaver J.A."/>
            <person name="Alberti F."/>
        </authorList>
    </citation>
    <scope>NUCLEOTIDE SEQUENCE [LARGE SCALE GENOMIC DNA]</scope>
    <source>
        <strain evidence="17">T-177</strain>
    </source>
</reference>
<keyword evidence="8" id="KW-0460">Magnesium</keyword>
<protein>
    <recommendedName>
        <fullName evidence="15">Endonuclease/exonuclease/phosphatase domain-containing protein</fullName>
    </recommendedName>
</protein>
<evidence type="ECO:0000256" key="1">
    <source>
        <dbReference type="ARBA" id="ARBA00004141"/>
    </source>
</evidence>
<evidence type="ECO:0000313" key="16">
    <source>
        <dbReference type="EMBL" id="KAL0951652.1"/>
    </source>
</evidence>
<name>A0ABR3J7T4_9AGAR</name>